<proteinExistence type="predicted"/>
<dbReference type="Proteomes" id="UP000030003">
    <property type="component" value="Unassembled WGS sequence"/>
</dbReference>
<reference evidence="2 3" key="1">
    <citation type="submission" date="2013-08" db="EMBL/GenBank/DDBJ databases">
        <title>Genomic analysis of Lysobacter defluvii.</title>
        <authorList>
            <person name="Wang Q."/>
            <person name="Wang G."/>
        </authorList>
    </citation>
    <scope>NUCLEOTIDE SEQUENCE [LARGE SCALE GENOMIC DNA]</scope>
    <source>
        <strain evidence="2 3">IMMIB APB-9</strain>
    </source>
</reference>
<dbReference type="AlphaFoldDB" id="A0A0A0M693"/>
<name>A0A0A0M693_9GAMM</name>
<evidence type="ECO:0000313" key="3">
    <source>
        <dbReference type="Proteomes" id="UP000030003"/>
    </source>
</evidence>
<sequence length="93" mass="10185">MKYRIELHDAACVAGRNLADAASERRYPTFMRASSAARIAALRLARIHRTSVGIRIYDRSDRLTLHASVAAPDGAAQPAPTSISYSRAFDPEL</sequence>
<evidence type="ECO:0000256" key="1">
    <source>
        <dbReference type="SAM" id="MobiDB-lite"/>
    </source>
</evidence>
<keyword evidence="3" id="KW-1185">Reference proteome</keyword>
<accession>A0A0A0M693</accession>
<gene>
    <name evidence="2" type="ORF">N791_12455</name>
</gene>
<organism evidence="2 3">
    <name type="scientific">Lysobacter defluvii IMMIB APB-9 = DSM 18482</name>
    <dbReference type="NCBI Taxonomy" id="1385515"/>
    <lineage>
        <taxon>Bacteria</taxon>
        <taxon>Pseudomonadati</taxon>
        <taxon>Pseudomonadota</taxon>
        <taxon>Gammaproteobacteria</taxon>
        <taxon>Lysobacterales</taxon>
        <taxon>Lysobacteraceae</taxon>
        <taxon>Novilysobacter</taxon>
    </lineage>
</organism>
<dbReference type="EMBL" id="AVBH01000065">
    <property type="protein sequence ID" value="KGO98600.1"/>
    <property type="molecule type" value="Genomic_DNA"/>
</dbReference>
<protein>
    <submittedName>
        <fullName evidence="2">Uncharacterized protein</fullName>
    </submittedName>
</protein>
<dbReference type="RefSeq" id="WP_027068740.1">
    <property type="nucleotide sequence ID" value="NZ_AUHT01000004.1"/>
</dbReference>
<comment type="caution">
    <text evidence="2">The sequence shown here is derived from an EMBL/GenBank/DDBJ whole genome shotgun (WGS) entry which is preliminary data.</text>
</comment>
<evidence type="ECO:0000313" key="2">
    <source>
        <dbReference type="EMBL" id="KGO98600.1"/>
    </source>
</evidence>
<feature type="region of interest" description="Disordered" evidence="1">
    <location>
        <begin position="73"/>
        <end position="93"/>
    </location>
</feature>